<dbReference type="PROSITE" id="PS50222">
    <property type="entry name" value="EF_HAND_2"/>
    <property type="match status" value="2"/>
</dbReference>
<dbReference type="Pfam" id="PF06459">
    <property type="entry name" value="RR_TM4-6"/>
    <property type="match status" value="1"/>
</dbReference>
<evidence type="ECO:0000313" key="5">
    <source>
        <dbReference type="EMBL" id="PAA75585.1"/>
    </source>
</evidence>
<feature type="domain" description="EF-hand" evidence="4">
    <location>
        <begin position="987"/>
        <end position="1021"/>
    </location>
</feature>
<dbReference type="Gene3D" id="1.10.238.10">
    <property type="entry name" value="EF-hand"/>
    <property type="match status" value="1"/>
</dbReference>
<keyword evidence="1" id="KW-0106">Calcium</keyword>
<dbReference type="InterPro" id="IPR013662">
    <property type="entry name" value="RIH_assoc-dom"/>
</dbReference>
<dbReference type="SMART" id="SM00054">
    <property type="entry name" value="EFh"/>
    <property type="match status" value="2"/>
</dbReference>
<reference evidence="5 6" key="1">
    <citation type="submission" date="2017-06" db="EMBL/GenBank/DDBJ databases">
        <title>A platform for efficient transgenesis in Macrostomum lignano, a flatworm model organism for stem cell research.</title>
        <authorList>
            <person name="Berezikov E."/>
        </authorList>
    </citation>
    <scope>NUCLEOTIDE SEQUENCE [LARGE SCALE GENOMIC DNA]</scope>
    <source>
        <strain evidence="5">DV1</strain>
        <tissue evidence="5">Whole organism</tissue>
    </source>
</reference>
<feature type="domain" description="EF-hand" evidence="4">
    <location>
        <begin position="1022"/>
        <end position="1057"/>
    </location>
</feature>
<evidence type="ECO:0000256" key="2">
    <source>
        <dbReference type="SAM" id="MobiDB-lite"/>
    </source>
</evidence>
<evidence type="ECO:0000259" key="4">
    <source>
        <dbReference type="PROSITE" id="PS50222"/>
    </source>
</evidence>
<dbReference type="GO" id="GO:0005219">
    <property type="term" value="F:ryanodine-sensitive calcium-release channel activity"/>
    <property type="evidence" value="ECO:0007669"/>
    <property type="project" value="InterPro"/>
</dbReference>
<comment type="caution">
    <text evidence="5">The sequence shown here is derived from an EMBL/GenBank/DDBJ whole genome shotgun (WGS) entry which is preliminary data.</text>
</comment>
<dbReference type="Pfam" id="PF08454">
    <property type="entry name" value="RIH_assoc"/>
    <property type="match status" value="1"/>
</dbReference>
<dbReference type="PANTHER" id="PTHR46399:SF8">
    <property type="entry name" value="B30.2_SPRY DOMAIN-CONTAINING PROTEIN"/>
    <property type="match status" value="1"/>
</dbReference>
<dbReference type="InterPro" id="IPR002048">
    <property type="entry name" value="EF_hand_dom"/>
</dbReference>
<evidence type="ECO:0000256" key="1">
    <source>
        <dbReference type="ARBA" id="ARBA00022837"/>
    </source>
</evidence>
<name>A0A267FP64_9PLAT</name>
<dbReference type="GO" id="GO:0014808">
    <property type="term" value="P:release of sequestered calcium ion into cytosol by sarcoplasmic reticulum"/>
    <property type="evidence" value="ECO:0007669"/>
    <property type="project" value="TreeGrafter"/>
</dbReference>
<feature type="transmembrane region" description="Helical" evidence="3">
    <location>
        <begin position="1238"/>
        <end position="1257"/>
    </location>
</feature>
<feature type="transmembrane region" description="Helical" evidence="3">
    <location>
        <begin position="1359"/>
        <end position="1379"/>
    </location>
</feature>
<dbReference type="GO" id="GO:0033017">
    <property type="term" value="C:sarcoplasmic reticulum membrane"/>
    <property type="evidence" value="ECO:0007669"/>
    <property type="project" value="TreeGrafter"/>
</dbReference>
<keyword evidence="6" id="KW-1185">Reference proteome</keyword>
<dbReference type="SUPFAM" id="SSF47473">
    <property type="entry name" value="EF-hand"/>
    <property type="match status" value="1"/>
</dbReference>
<dbReference type="GO" id="GO:0034704">
    <property type="term" value="C:calcium channel complex"/>
    <property type="evidence" value="ECO:0007669"/>
    <property type="project" value="TreeGrafter"/>
</dbReference>
<keyword evidence="3" id="KW-1133">Transmembrane helix</keyword>
<dbReference type="GO" id="GO:0042383">
    <property type="term" value="C:sarcolemma"/>
    <property type="evidence" value="ECO:0007669"/>
    <property type="project" value="TreeGrafter"/>
</dbReference>
<organism evidence="5 6">
    <name type="scientific">Macrostomum lignano</name>
    <dbReference type="NCBI Taxonomy" id="282301"/>
    <lineage>
        <taxon>Eukaryota</taxon>
        <taxon>Metazoa</taxon>
        <taxon>Spiralia</taxon>
        <taxon>Lophotrochozoa</taxon>
        <taxon>Platyhelminthes</taxon>
        <taxon>Rhabditophora</taxon>
        <taxon>Macrostomorpha</taxon>
        <taxon>Macrostomida</taxon>
        <taxon>Macrostomidae</taxon>
        <taxon>Macrostomum</taxon>
    </lineage>
</organism>
<dbReference type="InterPro" id="IPR009460">
    <property type="entry name" value="Ryanrecept_TM4-6"/>
</dbReference>
<feature type="compositionally biased region" description="Acidic residues" evidence="2">
    <location>
        <begin position="661"/>
        <end position="684"/>
    </location>
</feature>
<dbReference type="InterPro" id="IPR011992">
    <property type="entry name" value="EF-hand-dom_pair"/>
</dbReference>
<evidence type="ECO:0000313" key="6">
    <source>
        <dbReference type="Proteomes" id="UP000215902"/>
    </source>
</evidence>
<dbReference type="OrthoDB" id="300855at2759"/>
<dbReference type="STRING" id="282301.A0A267FP64"/>
<dbReference type="PROSITE" id="PS00018">
    <property type="entry name" value="EF_HAND_1"/>
    <property type="match status" value="1"/>
</dbReference>
<feature type="region of interest" description="Disordered" evidence="2">
    <location>
        <begin position="381"/>
        <end position="404"/>
    </location>
</feature>
<dbReference type="GO" id="GO:0030018">
    <property type="term" value="C:Z disc"/>
    <property type="evidence" value="ECO:0007669"/>
    <property type="project" value="TreeGrafter"/>
</dbReference>
<dbReference type="InterPro" id="IPR015925">
    <property type="entry name" value="Ryanodine_IP3_receptor"/>
</dbReference>
<dbReference type="Pfam" id="PF13499">
    <property type="entry name" value="EF-hand_7"/>
    <property type="match status" value="1"/>
</dbReference>
<dbReference type="GO" id="GO:0005790">
    <property type="term" value="C:smooth endoplasmic reticulum"/>
    <property type="evidence" value="ECO:0007669"/>
    <property type="project" value="TreeGrafter"/>
</dbReference>
<keyword evidence="3" id="KW-0812">Transmembrane</keyword>
<dbReference type="GO" id="GO:0005509">
    <property type="term" value="F:calcium ion binding"/>
    <property type="evidence" value="ECO:0007669"/>
    <property type="project" value="InterPro"/>
</dbReference>
<feature type="region of interest" description="Disordered" evidence="2">
    <location>
        <begin position="660"/>
        <end position="690"/>
    </location>
</feature>
<dbReference type="PANTHER" id="PTHR46399">
    <property type="entry name" value="B30.2/SPRY DOMAIN-CONTAINING PROTEIN"/>
    <property type="match status" value="1"/>
</dbReference>
<keyword evidence="3" id="KW-0472">Membrane</keyword>
<feature type="transmembrane region" description="Helical" evidence="3">
    <location>
        <begin position="1454"/>
        <end position="1476"/>
    </location>
</feature>
<sequence length="1554" mass="175569">MQLVGHVKKGRFSHIKGTLQRGATSLNYIYMALVPVLKTFFEHVHQNQCGEQLLVGDIQLFCYKILSGLYNIGCFNFSDVKRDYLSSELDRHRPLVGECVAAFANTFPVAFLEPKFNKSNKTSILYNISEDSLENFSLDIREVMTDIVTTLPNLQSIVSEIAKLAETGGNYSEAPHVIELTLPMLCSYLPYWWKRGPDNQTDGGDSQVTEVTSNLMNTVLGSVLNLIKNNMEVEDAPWMTRIAMRTRNIVENATDDMLQQYFLPVAEKLRDEVLKMEEAELQFFVDKRNVSDPTELEEELSAKVQKVVRNMFAFYPLLIRFIDIHRTTWLKAPSLIPERLCHAVADTFFVWARSHYMKREEHSFVSQNEINPLALIMSNTESPNASKMKTDSDQEQNRMTTKKGKKNKMENLNNSLGVACMKRLLPIGLSTLGGREQELVQKTKKKLAASYALKDEAIWSDTHAQKELEDEVHEYLKAEFENINDQASSPQQRWQKILYQNMGDKSRMAALVERVSRDHLILKVFKMAKVLHGLYMVDHPPQTHKGVWKKLVTSQRKRAVMACFRVLPLHALPRHRVINLFLKAYKRQWLSYEEPPVVKLIEDITSAAAPGVIEAEEEPEISCTDGLKQLITGLCRSASDQSGDDPLYIAYANIMGMSCSGEDDDDDDGGDGDDGGEGASFEEQEMQKQQLLSEQARLADRGAAEMVLLNIAASNGEDTEVVRATIDLGISILLGGNMDVQRKMLSHLKDKKEVGFFTSLAGLMQQCTVLDLDAFERYKKAQDLGVPIESVVTLQDADFTCKIFRFLQLLCEGHNLAFQDYLRTQAGNTTTVNLIICTVDYLLRLQDSMMDFYWHYSGKDNIETAGKLNFVTGIKVGKQIFCSLTEYIQGPCVGNQLALAHSRLWDAIGGFFYIFAHMQDKLSKQPEQLELMREFMKLKKEMMVMLLSMLEGNVVGGPIGKQMVETLIESSANVEMILKFFEIFLKMKDVTSSEAFLAFDINGDGVISHKEFRHAMMQQKMYSEEEIEYIMNCVDANQDGKVDFNEFTERFHNPAKEIGFNLALLLVNLHEHIPNDPRLERLVGKAQCMLDYFEPYLGRIEILGSSGRIERVYFEVTQSNIDQWEAPQIKESKRSFLYSVINEGGDKEKLESFINFCEDTIFEMQHAQRVSGEGEGLSIRQVAAVKAILEGERVKRVSSALSSARRFASRNFRSLFCGFFAVLRGLTPASLVRGAWRLFLALLTFVFFVVKSSFAYLGRLALALAFAPEDTGLEVQEALQAKQPWLLTEEEQLALERLDPRELCALDEAKVDQSSDLQRRDSFEFDGPTTFTEEEELECETPTIDTSTFILSLFARNFYNFKLLALGLAFFINFILLFFRVTSATDGGAAGAATGEAAEGGIAAAVTEAVKAAVNATVEAVTNATEAAGAAAAEAEEPEEWVTLSDSVYYLRPLLRVLAALHTCFALSMLIAYNCLKVPLVVFKREKEISRMLEFDGMWISEQPGEDNIGAHWDKLVLPTPSFPDMYWDKFVKKKVLNKFQDQFDEEQIVKLLG</sequence>
<evidence type="ECO:0000256" key="3">
    <source>
        <dbReference type="SAM" id="Phobius"/>
    </source>
</evidence>
<dbReference type="Proteomes" id="UP000215902">
    <property type="component" value="Unassembled WGS sequence"/>
</dbReference>
<dbReference type="GO" id="GO:0006941">
    <property type="term" value="P:striated muscle contraction"/>
    <property type="evidence" value="ECO:0007669"/>
    <property type="project" value="TreeGrafter"/>
</dbReference>
<gene>
    <name evidence="5" type="ORF">BOX15_Mlig001605g2</name>
</gene>
<protein>
    <recommendedName>
        <fullName evidence="4">EF-hand domain-containing protein</fullName>
    </recommendedName>
</protein>
<dbReference type="CDD" id="cd00051">
    <property type="entry name" value="EFh"/>
    <property type="match status" value="1"/>
</dbReference>
<proteinExistence type="predicted"/>
<dbReference type="EMBL" id="NIVC01000874">
    <property type="protein sequence ID" value="PAA75585.1"/>
    <property type="molecule type" value="Genomic_DNA"/>
</dbReference>
<dbReference type="GO" id="GO:0006874">
    <property type="term" value="P:intracellular calcium ion homeostasis"/>
    <property type="evidence" value="ECO:0007669"/>
    <property type="project" value="InterPro"/>
</dbReference>
<dbReference type="InterPro" id="IPR018247">
    <property type="entry name" value="EF_Hand_1_Ca_BS"/>
</dbReference>
<accession>A0A267FP64</accession>